<keyword evidence="1" id="KW-0812">Transmembrane</keyword>
<comment type="caution">
    <text evidence="2">The sequence shown here is derived from an EMBL/GenBank/DDBJ whole genome shotgun (WGS) entry which is preliminary data.</text>
</comment>
<proteinExistence type="predicted"/>
<keyword evidence="1" id="KW-0472">Membrane</keyword>
<evidence type="ECO:0000313" key="3">
    <source>
        <dbReference type="Proteomes" id="UP001153076"/>
    </source>
</evidence>
<keyword evidence="1" id="KW-1133">Transmembrane helix</keyword>
<reference evidence="2" key="1">
    <citation type="submission" date="2022-04" db="EMBL/GenBank/DDBJ databases">
        <title>Carnegiea gigantea Genome sequencing and assembly v2.</title>
        <authorList>
            <person name="Copetti D."/>
            <person name="Sanderson M.J."/>
            <person name="Burquez A."/>
            <person name="Wojciechowski M.F."/>
        </authorList>
    </citation>
    <scope>NUCLEOTIDE SEQUENCE</scope>
    <source>
        <strain evidence="2">SGP5-SGP5p</strain>
        <tissue evidence="2">Aerial part</tissue>
    </source>
</reference>
<feature type="transmembrane region" description="Helical" evidence="1">
    <location>
        <begin position="78"/>
        <end position="97"/>
    </location>
</feature>
<keyword evidence="3" id="KW-1185">Reference proteome</keyword>
<accession>A0A9Q1QCS5</accession>
<protein>
    <submittedName>
        <fullName evidence="2">Uncharacterized protein</fullName>
    </submittedName>
</protein>
<name>A0A9Q1QCS5_9CARY</name>
<organism evidence="2 3">
    <name type="scientific">Carnegiea gigantea</name>
    <dbReference type="NCBI Taxonomy" id="171969"/>
    <lineage>
        <taxon>Eukaryota</taxon>
        <taxon>Viridiplantae</taxon>
        <taxon>Streptophyta</taxon>
        <taxon>Embryophyta</taxon>
        <taxon>Tracheophyta</taxon>
        <taxon>Spermatophyta</taxon>
        <taxon>Magnoliopsida</taxon>
        <taxon>eudicotyledons</taxon>
        <taxon>Gunneridae</taxon>
        <taxon>Pentapetalae</taxon>
        <taxon>Caryophyllales</taxon>
        <taxon>Cactineae</taxon>
        <taxon>Cactaceae</taxon>
        <taxon>Cactoideae</taxon>
        <taxon>Echinocereeae</taxon>
        <taxon>Carnegiea</taxon>
    </lineage>
</organism>
<evidence type="ECO:0000313" key="2">
    <source>
        <dbReference type="EMBL" id="KAJ8436964.1"/>
    </source>
</evidence>
<evidence type="ECO:0000256" key="1">
    <source>
        <dbReference type="SAM" id="Phobius"/>
    </source>
</evidence>
<dbReference type="Proteomes" id="UP001153076">
    <property type="component" value="Unassembled WGS sequence"/>
</dbReference>
<gene>
    <name evidence="2" type="ORF">Cgig2_018911</name>
</gene>
<dbReference type="EMBL" id="JAKOGI010000322">
    <property type="protein sequence ID" value="KAJ8436964.1"/>
    <property type="molecule type" value="Genomic_DNA"/>
</dbReference>
<dbReference type="AlphaFoldDB" id="A0A9Q1QCS5"/>
<sequence length="219" mass="26048">MTSVELGNGLGNKSFIPRSNRQIFVEPSMLVRGTIANSEGHLESSTIIDESTDSLLMRQSLIRDNCSDRDPFNPMRHFLVTVIMVILVLHQYIGMMLRMNVFLNDDIEVYHEHRANLRRYNITKTWKEPTTNFRKQVVKMLQTEHIIRIWYCKRVQRLEMSHIFFKCSLKLTKRVLSYRKGFQIKLSKLVKLNATRRKNEILTDQRSKQKMRNFKILWS</sequence>